<dbReference type="Proteomes" id="UP000192578">
    <property type="component" value="Unassembled WGS sequence"/>
</dbReference>
<evidence type="ECO:0000313" key="3">
    <source>
        <dbReference type="Proteomes" id="UP000192578"/>
    </source>
</evidence>
<evidence type="ECO:0000256" key="1">
    <source>
        <dbReference type="SAM" id="MobiDB-lite"/>
    </source>
</evidence>
<evidence type="ECO:0000313" key="2">
    <source>
        <dbReference type="EMBL" id="OQV15691.1"/>
    </source>
</evidence>
<gene>
    <name evidence="2" type="ORF">BV898_10166</name>
</gene>
<keyword evidence="3" id="KW-1185">Reference proteome</keyword>
<feature type="region of interest" description="Disordered" evidence="1">
    <location>
        <begin position="412"/>
        <end position="492"/>
    </location>
</feature>
<sequence>MNSILFPMVYSMGDENRQNGLYFKGEINCYHWAQRTRGGAEEAMGILNARREEILACLPSDDSQSISDDLVTELWHLTVARDRIFRQIWKQKVQEGYQEQLLEAYLVLGGYIRLHSLRLIDHIIPSIYAAHRDIKIYLDSKKIQIPALPPLKPEVATVGVQVDIPAAGAPPIGEVLPRRSLSIGDLQSSFFSPPSSSTPIKMPHRSGWHGKATATTHSATRKNPISLTGTRSPTTFFFQQPQFDEETQQQPHSSPPEPSIARSFHHEGRLNFTEILAADLVLVAGSVGTVTSTHFPSCLMDASETSTFMYAPADEPTAYAHQGEKGRMIDRDRARSTSGTGTFKRFPLPGLGRTMFPAVADVSLESGATTDGRLDGLSVSVMQLIIKDPTNGSRSQQWMMTLDEGEFRIPRPKLRLPECPSNPTDNQQTTDYLRRTDPRRRVDSPPLDSPVYNQSRDRRASCETTIVEPSESMSVEQGAAGTHGTEEWNADR</sequence>
<feature type="region of interest" description="Disordered" evidence="1">
    <location>
        <begin position="192"/>
        <end position="231"/>
    </location>
</feature>
<dbReference type="AlphaFoldDB" id="A0A1W0WKE2"/>
<protein>
    <submittedName>
        <fullName evidence="2">Uncharacterized protein</fullName>
    </submittedName>
</protein>
<comment type="caution">
    <text evidence="2">The sequence shown here is derived from an EMBL/GenBank/DDBJ whole genome shotgun (WGS) entry which is preliminary data.</text>
</comment>
<reference evidence="3" key="1">
    <citation type="submission" date="2017-01" db="EMBL/GenBank/DDBJ databases">
        <title>Comparative genomics of anhydrobiosis in the tardigrade Hypsibius dujardini.</title>
        <authorList>
            <person name="Yoshida Y."/>
            <person name="Koutsovoulos G."/>
            <person name="Laetsch D."/>
            <person name="Stevens L."/>
            <person name="Kumar S."/>
            <person name="Horikawa D."/>
            <person name="Ishino K."/>
            <person name="Komine S."/>
            <person name="Tomita M."/>
            <person name="Blaxter M."/>
            <person name="Arakawa K."/>
        </authorList>
    </citation>
    <scope>NUCLEOTIDE SEQUENCE [LARGE SCALE GENOMIC DNA]</scope>
    <source>
        <strain evidence="3">Z151</strain>
    </source>
</reference>
<name>A0A1W0WKE2_HYPEX</name>
<proteinExistence type="predicted"/>
<feature type="compositionally biased region" description="Polar residues" evidence="1">
    <location>
        <begin position="421"/>
        <end position="431"/>
    </location>
</feature>
<feature type="compositionally biased region" description="Basic and acidic residues" evidence="1">
    <location>
        <begin position="432"/>
        <end position="443"/>
    </location>
</feature>
<feature type="compositionally biased region" description="Polar residues" evidence="1">
    <location>
        <begin position="213"/>
        <end position="231"/>
    </location>
</feature>
<accession>A0A1W0WKE2</accession>
<dbReference type="EMBL" id="MTYJ01000085">
    <property type="protein sequence ID" value="OQV15691.1"/>
    <property type="molecule type" value="Genomic_DNA"/>
</dbReference>
<organism evidence="2 3">
    <name type="scientific">Hypsibius exemplaris</name>
    <name type="common">Freshwater tardigrade</name>
    <dbReference type="NCBI Taxonomy" id="2072580"/>
    <lineage>
        <taxon>Eukaryota</taxon>
        <taxon>Metazoa</taxon>
        <taxon>Ecdysozoa</taxon>
        <taxon>Tardigrada</taxon>
        <taxon>Eutardigrada</taxon>
        <taxon>Parachela</taxon>
        <taxon>Hypsibioidea</taxon>
        <taxon>Hypsibiidae</taxon>
        <taxon>Hypsibius</taxon>
    </lineage>
</organism>